<sequence length="129" mass="14705">MSFKSLTRAVVDFTKANYRRFLADLLIAGLAAGVTGLWGAFSENRELKTCQDERTALLRENTRAQSVQDSIHYAGIIARKNDTISRKDEQIRNFHLRAARDSIYQQSLLRSIQELNRYAKTGQLSGLRK</sequence>
<name>A0A1S2VFW5_9BACT</name>
<dbReference type="RefSeq" id="WP_071504830.1">
    <property type="nucleotide sequence ID" value="NZ_MORL01000011.1"/>
</dbReference>
<keyword evidence="1" id="KW-1133">Transmembrane helix</keyword>
<evidence type="ECO:0000313" key="3">
    <source>
        <dbReference type="Proteomes" id="UP000181790"/>
    </source>
</evidence>
<keyword evidence="1" id="KW-0812">Transmembrane</keyword>
<accession>A0A1S2VFW5</accession>
<organism evidence="2 3">
    <name type="scientific">Arsenicibacter rosenii</name>
    <dbReference type="NCBI Taxonomy" id="1750698"/>
    <lineage>
        <taxon>Bacteria</taxon>
        <taxon>Pseudomonadati</taxon>
        <taxon>Bacteroidota</taxon>
        <taxon>Cytophagia</taxon>
        <taxon>Cytophagales</taxon>
        <taxon>Spirosomataceae</taxon>
        <taxon>Arsenicibacter</taxon>
    </lineage>
</organism>
<dbReference type="EMBL" id="MORL01000011">
    <property type="protein sequence ID" value="OIN57623.1"/>
    <property type="molecule type" value="Genomic_DNA"/>
</dbReference>
<protein>
    <submittedName>
        <fullName evidence="2">Uncharacterized protein</fullName>
    </submittedName>
</protein>
<evidence type="ECO:0000256" key="1">
    <source>
        <dbReference type="SAM" id="Phobius"/>
    </source>
</evidence>
<dbReference type="Proteomes" id="UP000181790">
    <property type="component" value="Unassembled WGS sequence"/>
</dbReference>
<keyword evidence="1" id="KW-0472">Membrane</keyword>
<proteinExistence type="predicted"/>
<gene>
    <name evidence="2" type="ORF">BLX24_19290</name>
</gene>
<feature type="transmembrane region" description="Helical" evidence="1">
    <location>
        <begin position="21"/>
        <end position="41"/>
    </location>
</feature>
<keyword evidence="3" id="KW-1185">Reference proteome</keyword>
<reference evidence="2 3" key="1">
    <citation type="submission" date="2016-10" db="EMBL/GenBank/DDBJ databases">
        <title>Arsenicibacter rosenii gen. nov., sp. nov., an efficient arsenic-methylating bacterium isolated from an arsenic-contaminated paddy soil.</title>
        <authorList>
            <person name="Huang K."/>
        </authorList>
    </citation>
    <scope>NUCLEOTIDE SEQUENCE [LARGE SCALE GENOMIC DNA]</scope>
    <source>
        <strain evidence="2 3">SM-1</strain>
    </source>
</reference>
<evidence type="ECO:0000313" key="2">
    <source>
        <dbReference type="EMBL" id="OIN57623.1"/>
    </source>
</evidence>
<comment type="caution">
    <text evidence="2">The sequence shown here is derived from an EMBL/GenBank/DDBJ whole genome shotgun (WGS) entry which is preliminary data.</text>
</comment>
<dbReference type="AlphaFoldDB" id="A0A1S2VFW5"/>